<dbReference type="EMBL" id="CASHSV030000002">
    <property type="protein sequence ID" value="CAJ2636422.1"/>
    <property type="molecule type" value="Genomic_DNA"/>
</dbReference>
<accession>A0ACB0IZR2</accession>
<gene>
    <name evidence="1" type="ORF">MILVUS5_LOCUS6923</name>
</gene>
<organism evidence="1 2">
    <name type="scientific">Trifolium pratense</name>
    <name type="common">Red clover</name>
    <dbReference type="NCBI Taxonomy" id="57577"/>
    <lineage>
        <taxon>Eukaryota</taxon>
        <taxon>Viridiplantae</taxon>
        <taxon>Streptophyta</taxon>
        <taxon>Embryophyta</taxon>
        <taxon>Tracheophyta</taxon>
        <taxon>Spermatophyta</taxon>
        <taxon>Magnoliopsida</taxon>
        <taxon>eudicotyledons</taxon>
        <taxon>Gunneridae</taxon>
        <taxon>Pentapetalae</taxon>
        <taxon>rosids</taxon>
        <taxon>fabids</taxon>
        <taxon>Fabales</taxon>
        <taxon>Fabaceae</taxon>
        <taxon>Papilionoideae</taxon>
        <taxon>50 kb inversion clade</taxon>
        <taxon>NPAAA clade</taxon>
        <taxon>Hologalegina</taxon>
        <taxon>IRL clade</taxon>
        <taxon>Trifolieae</taxon>
        <taxon>Trifolium</taxon>
    </lineage>
</organism>
<evidence type="ECO:0000313" key="2">
    <source>
        <dbReference type="Proteomes" id="UP001177021"/>
    </source>
</evidence>
<reference evidence="1" key="1">
    <citation type="submission" date="2023-10" db="EMBL/GenBank/DDBJ databases">
        <authorList>
            <person name="Rodriguez Cubillos JULIANA M."/>
            <person name="De Vega J."/>
        </authorList>
    </citation>
    <scope>NUCLEOTIDE SEQUENCE</scope>
</reference>
<dbReference type="Proteomes" id="UP001177021">
    <property type="component" value="Unassembled WGS sequence"/>
</dbReference>
<proteinExistence type="predicted"/>
<comment type="caution">
    <text evidence="1">The sequence shown here is derived from an EMBL/GenBank/DDBJ whole genome shotgun (WGS) entry which is preliminary data.</text>
</comment>
<keyword evidence="2" id="KW-1185">Reference proteome</keyword>
<sequence length="348" mass="39122">MPIGGSSYYTLTPIEKLQAHRHVLTNCPIVDDYLKQYRSIARSELRSGARSTSEVDKKVHREFARWFRNRICNNLDTVDGLDKDILISLAQGPFDKVRRFTAYNVNGFKFRTLARDTLLKTQNSGVFGMFGTRSYSSNSDAQMRFGGEMARKNAVNRAKLKLNHSLGTKSIARTQQELEKRDGRKYSRGEMFAVSHKKSDGSFVNDEAKKKNDQLQAEIAKTHSENEAFVNVFGKEHGGFARSMGLGVTPSQLTTTCSARLTSSSENNEKMKKMQAEIDSLTEKASQVDILKEQVAFLMQMHNSKDNQEPFATARYGSPGASVPLVWFATARQAFAQRTRSLRLAKPP</sequence>
<evidence type="ECO:0000313" key="1">
    <source>
        <dbReference type="EMBL" id="CAJ2636422.1"/>
    </source>
</evidence>
<name>A0ACB0IZR2_TRIPR</name>
<protein>
    <submittedName>
        <fullName evidence="1">Uncharacterized protein</fullName>
    </submittedName>
</protein>